<keyword evidence="2" id="KW-1185">Reference proteome</keyword>
<dbReference type="EMBL" id="CADEPM010000001">
    <property type="protein sequence ID" value="CAB3397288.1"/>
    <property type="molecule type" value="Genomic_DNA"/>
</dbReference>
<proteinExistence type="predicted"/>
<accession>A0A8S1EB74</accession>
<sequence>MAFEVKKYSIYFNANVTDYLARVQVHLKLNEDVTSFSFKASKLLTIKTITVATAAHVYRERADYSLLDITDYTYDEDSETLTIPVQYFDPKSTAEGAYIEIEYQGVVMNEEVPPVYLQNEAFIKVDLTGGAQKLLPVITEVPVDVELTIVSDYRGGVEISNLVAGEHHDNGDGRFANVYVSEGPVSLDSLSFTINPPTPLILQ</sequence>
<gene>
    <name evidence="1" type="ORF">CBOVIS_LOCUS720</name>
</gene>
<reference evidence="1 2" key="1">
    <citation type="submission" date="2020-04" db="EMBL/GenBank/DDBJ databases">
        <authorList>
            <person name="Laetsch R D."/>
            <person name="Stevens L."/>
            <person name="Kumar S."/>
            <person name="Blaxter L. M."/>
        </authorList>
    </citation>
    <scope>NUCLEOTIDE SEQUENCE [LARGE SCALE GENOMIC DNA]</scope>
</reference>
<organism evidence="1 2">
    <name type="scientific">Caenorhabditis bovis</name>
    <dbReference type="NCBI Taxonomy" id="2654633"/>
    <lineage>
        <taxon>Eukaryota</taxon>
        <taxon>Metazoa</taxon>
        <taxon>Ecdysozoa</taxon>
        <taxon>Nematoda</taxon>
        <taxon>Chromadorea</taxon>
        <taxon>Rhabditida</taxon>
        <taxon>Rhabditina</taxon>
        <taxon>Rhabditomorpha</taxon>
        <taxon>Rhabditoidea</taxon>
        <taxon>Rhabditidae</taxon>
        <taxon>Peloderinae</taxon>
        <taxon>Caenorhabditis</taxon>
    </lineage>
</organism>
<dbReference type="AlphaFoldDB" id="A0A8S1EB74"/>
<comment type="caution">
    <text evidence="1">The sequence shown here is derived from an EMBL/GenBank/DDBJ whole genome shotgun (WGS) entry which is preliminary data.</text>
</comment>
<evidence type="ECO:0000313" key="2">
    <source>
        <dbReference type="Proteomes" id="UP000494206"/>
    </source>
</evidence>
<protein>
    <submittedName>
        <fullName evidence="1">Uncharacterized protein</fullName>
    </submittedName>
</protein>
<dbReference type="OrthoDB" id="5852862at2759"/>
<name>A0A8S1EB74_9PELO</name>
<dbReference type="Proteomes" id="UP000494206">
    <property type="component" value="Unassembled WGS sequence"/>
</dbReference>
<evidence type="ECO:0000313" key="1">
    <source>
        <dbReference type="EMBL" id="CAB3397288.1"/>
    </source>
</evidence>